<dbReference type="Gene3D" id="3.40.50.2000">
    <property type="entry name" value="Glycogen Phosphorylase B"/>
    <property type="match status" value="2"/>
</dbReference>
<dbReference type="Proteomes" id="UP000078142">
    <property type="component" value="Chromosome"/>
</dbReference>
<dbReference type="GeneID" id="93490385"/>
<feature type="domain" description="Glycosyltransferase subfamily 4-like N-terminal" evidence="1">
    <location>
        <begin position="18"/>
        <end position="143"/>
    </location>
</feature>
<dbReference type="GO" id="GO:0016757">
    <property type="term" value="F:glycosyltransferase activity"/>
    <property type="evidence" value="ECO:0007669"/>
    <property type="project" value="UniProtKB-ARBA"/>
</dbReference>
<evidence type="ECO:0000259" key="1">
    <source>
        <dbReference type="Pfam" id="PF13477"/>
    </source>
</evidence>
<dbReference type="PANTHER" id="PTHR12526">
    <property type="entry name" value="GLYCOSYLTRANSFERASE"/>
    <property type="match status" value="1"/>
</dbReference>
<protein>
    <submittedName>
        <fullName evidence="2">Glycosyl transferase family 1</fullName>
    </submittedName>
</protein>
<dbReference type="Pfam" id="PF13477">
    <property type="entry name" value="Glyco_trans_4_2"/>
    <property type="match status" value="1"/>
</dbReference>
<dbReference type="EMBL" id="CP015852">
    <property type="protein sequence ID" value="ANH99317.1"/>
    <property type="molecule type" value="Genomic_DNA"/>
</dbReference>
<organism evidence="2 3">
    <name type="scientific">Pseudomonas koreensis</name>
    <dbReference type="NCBI Taxonomy" id="198620"/>
    <lineage>
        <taxon>Bacteria</taxon>
        <taxon>Pseudomonadati</taxon>
        <taxon>Pseudomonadota</taxon>
        <taxon>Gammaproteobacteria</taxon>
        <taxon>Pseudomonadales</taxon>
        <taxon>Pseudomonadaceae</taxon>
        <taxon>Pseudomonas</taxon>
    </lineage>
</organism>
<dbReference type="Pfam" id="PF13692">
    <property type="entry name" value="Glyco_trans_1_4"/>
    <property type="match status" value="1"/>
</dbReference>
<accession>A0AAC9BWW3</accession>
<dbReference type="SUPFAM" id="SSF53756">
    <property type="entry name" value="UDP-Glycosyltransferase/glycogen phosphorylase"/>
    <property type="match status" value="1"/>
</dbReference>
<proteinExistence type="predicted"/>
<evidence type="ECO:0000313" key="2">
    <source>
        <dbReference type="EMBL" id="ANH99317.1"/>
    </source>
</evidence>
<gene>
    <name evidence="2" type="ORF">A8L59_18520</name>
</gene>
<keyword evidence="2" id="KW-0808">Transferase</keyword>
<dbReference type="CDD" id="cd03808">
    <property type="entry name" value="GT4_CapM-like"/>
    <property type="match status" value="1"/>
</dbReference>
<dbReference type="AlphaFoldDB" id="A0AAC9BWW3"/>
<sequence>MARTFLMIVNDPGFFVSHRLAVAEGAQSAGYEVHVASMGGDAVKTITERGFVHHVLPLSRSGSNPLREFLTLLAIWRLLWRIRPQILHLVTIKPVIYGGIAARLSPVKSVVAAVSGLGFVFLSKGLKASVLRTVVRTFYRLALGKKNLRVIFQNPDDRDLLIRMGALDRTKAEMIRGSGVNLELYAFEPEIETDTPVVSLAARLLRDKGVVEFVEAARLLKSRGVNARFQLIGDVDPGNPATITEAQMLTWRDEGLVELLGYRQDISTLFAAAHIVVLPSYREGLPKVLVEAAACGRAVVTTDVPGCRDAIERDITGLLVPVKDPVALADALQRLIEDAPTRQRMGAAGRRLAQEAFDLDKVVQQHLDIYRKLEAASR</sequence>
<evidence type="ECO:0000313" key="3">
    <source>
        <dbReference type="Proteomes" id="UP000078142"/>
    </source>
</evidence>
<reference evidence="2 3" key="1">
    <citation type="submission" date="2016-05" db="EMBL/GenBank/DDBJ databases">
        <authorList>
            <person name="Wang S."/>
            <person name="Zhu B."/>
        </authorList>
    </citation>
    <scope>NUCLEOTIDE SEQUENCE [LARGE SCALE GENOMIC DNA]</scope>
    <source>
        <strain evidence="2 3">CRS05-R5</strain>
    </source>
</reference>
<name>A0AAC9BWW3_9PSED</name>
<dbReference type="InterPro" id="IPR028098">
    <property type="entry name" value="Glyco_trans_4-like_N"/>
</dbReference>
<dbReference type="RefSeq" id="WP_064588606.1">
    <property type="nucleotide sequence ID" value="NZ_CP015852.1"/>
</dbReference>
<dbReference type="PANTHER" id="PTHR12526:SF638">
    <property type="entry name" value="SPORE COAT PROTEIN SA"/>
    <property type="match status" value="1"/>
</dbReference>